<gene>
    <name evidence="3" type="ORF">N0V83_008176</name>
</gene>
<keyword evidence="4" id="KW-1185">Reference proteome</keyword>
<accession>A0A9W9CJE6</accession>
<reference evidence="3" key="1">
    <citation type="submission" date="2022-10" db="EMBL/GenBank/DDBJ databases">
        <title>Tapping the CABI collections for fungal endophytes: first genome assemblies for Collariella, Neodidymelliopsis, Ascochyta clinopodiicola, Didymella pomorum, Didymosphaeria variabile, Neocosmospora piperis and Neocucurbitaria cava.</title>
        <authorList>
            <person name="Hill R."/>
        </authorList>
    </citation>
    <scope>NUCLEOTIDE SEQUENCE</scope>
    <source>
        <strain evidence="3">IMI 356814</strain>
    </source>
</reference>
<evidence type="ECO:0000313" key="4">
    <source>
        <dbReference type="Proteomes" id="UP001140560"/>
    </source>
</evidence>
<sequence>MDPHRNFFASSGQYAWPAQNSFEYIHQQNIPNIGAPNSGPQATATIFTSAPGSEPGHASTARPSQANEPKGSRSRNRGLRWDLHRTELQELYLVQKKTLDEVRQWMSRERSFTATPKQYKDQFRAWNWQKNLPVETAQFMVSKANERKRGPQSKDTTFEFGGMSWTRERAEATIKRARKQLPEINNMPTPNGVIYETPTNVDATSPETALTPYDKSGNDEIMTISSSSDEWESEPENDPNPLPLMWNGKTRSDVHALFLNAQNCARNGDSEAAEAMFRSAVTGYKYLLGPAHEETNKVVYILATFYYGQDRLPEAYKIIEHSCRDHVETLGIQHRRTQQHITNVVELLHGWNKGDDALAFLARAKELAESINSRTNTIRRQRPNRLPAVTRKPTSAPDSLLLEAARSISDNPQDATQLDYGLSVARAHSSVNGEAVEQLLLTTINQCGQDADRLAVQRLKAWAELLKLPRTMAEENASFESFESAHAAFTDVMRRFPWHVPTRRKFESFQLIEVALELIAPFVKANYLDDAKGMFQVCEEKATANFGDEDERTIWMFISIGLIYQRYKGWDEAKHWFEQALAAAMEKYDEDDGIRISLEEAMEVRHFSYVNDEGRPYKTIFGVGGLKIMPIRLHME</sequence>
<feature type="region of interest" description="Disordered" evidence="1">
    <location>
        <begin position="31"/>
        <end position="79"/>
    </location>
</feature>
<dbReference type="InterPro" id="IPR025676">
    <property type="entry name" value="Clr5_dom"/>
</dbReference>
<dbReference type="PANTHER" id="PTHR38788">
    <property type="entry name" value="CLR5 DOMAIN-CONTAINING PROTEIN"/>
    <property type="match status" value="1"/>
</dbReference>
<name>A0A9W9CJE6_9PLEO</name>
<feature type="region of interest" description="Disordered" evidence="1">
    <location>
        <begin position="183"/>
        <end position="219"/>
    </location>
</feature>
<dbReference type="OrthoDB" id="5308957at2759"/>
<evidence type="ECO:0000313" key="3">
    <source>
        <dbReference type="EMBL" id="KAJ4365557.1"/>
    </source>
</evidence>
<evidence type="ECO:0000259" key="2">
    <source>
        <dbReference type="Pfam" id="PF14420"/>
    </source>
</evidence>
<dbReference type="EMBL" id="JAPEUY010000015">
    <property type="protein sequence ID" value="KAJ4365557.1"/>
    <property type="molecule type" value="Genomic_DNA"/>
</dbReference>
<feature type="compositionally biased region" description="Polar residues" evidence="1">
    <location>
        <begin position="38"/>
        <end position="51"/>
    </location>
</feature>
<comment type="caution">
    <text evidence="3">The sequence shown here is derived from an EMBL/GenBank/DDBJ whole genome shotgun (WGS) entry which is preliminary data.</text>
</comment>
<dbReference type="InterPro" id="IPR011990">
    <property type="entry name" value="TPR-like_helical_dom_sf"/>
</dbReference>
<evidence type="ECO:0000256" key="1">
    <source>
        <dbReference type="SAM" id="MobiDB-lite"/>
    </source>
</evidence>
<dbReference type="Pfam" id="PF14420">
    <property type="entry name" value="Clr5"/>
    <property type="match status" value="1"/>
</dbReference>
<proteinExistence type="predicted"/>
<dbReference type="PANTHER" id="PTHR38788:SF3">
    <property type="entry name" value="CLR5 DOMAIN-CONTAINING PROTEIN"/>
    <property type="match status" value="1"/>
</dbReference>
<feature type="domain" description="Clr5" evidence="2">
    <location>
        <begin position="80"/>
        <end position="130"/>
    </location>
</feature>
<feature type="compositionally biased region" description="Polar residues" evidence="1">
    <location>
        <begin position="197"/>
        <end position="208"/>
    </location>
</feature>
<protein>
    <recommendedName>
        <fullName evidence="2">Clr5 domain-containing protein</fullName>
    </recommendedName>
</protein>
<dbReference type="Gene3D" id="1.25.40.10">
    <property type="entry name" value="Tetratricopeptide repeat domain"/>
    <property type="match status" value="1"/>
</dbReference>
<dbReference type="SUPFAM" id="SSF48452">
    <property type="entry name" value="TPR-like"/>
    <property type="match status" value="1"/>
</dbReference>
<dbReference type="Proteomes" id="UP001140560">
    <property type="component" value="Unassembled WGS sequence"/>
</dbReference>
<organism evidence="3 4">
    <name type="scientific">Neocucurbitaria cava</name>
    <dbReference type="NCBI Taxonomy" id="798079"/>
    <lineage>
        <taxon>Eukaryota</taxon>
        <taxon>Fungi</taxon>
        <taxon>Dikarya</taxon>
        <taxon>Ascomycota</taxon>
        <taxon>Pezizomycotina</taxon>
        <taxon>Dothideomycetes</taxon>
        <taxon>Pleosporomycetidae</taxon>
        <taxon>Pleosporales</taxon>
        <taxon>Pleosporineae</taxon>
        <taxon>Cucurbitariaceae</taxon>
        <taxon>Neocucurbitaria</taxon>
    </lineage>
</organism>
<dbReference type="AlphaFoldDB" id="A0A9W9CJE6"/>